<reference evidence="2 4" key="2">
    <citation type="submission" date="2016-09" db="EMBL/GenBank/DDBJ databases">
        <title>Draft Genome Sequence of four Alteromonas macleodii strains isolated from copper coupons and grown long-term at elevated copper levels.</title>
        <authorList>
            <person name="Cusick K."/>
            <person name="Dale J."/>
            <person name="Little B."/>
            <person name="Biffinger J."/>
        </authorList>
    </citation>
    <scope>NUCLEOTIDE SEQUENCE [LARGE SCALE GENOMIC DNA]</scope>
    <source>
        <strain evidence="2 4">KCP01</strain>
    </source>
</reference>
<dbReference type="GeneID" id="56269249"/>
<dbReference type="Proteomes" id="UP000095392">
    <property type="component" value="Unassembled WGS sequence"/>
</dbReference>
<dbReference type="PANTHER" id="PTHR30458:SF0">
    <property type="entry name" value="1,2-PHENYLACETYL-COA EPOXIDASE, SUBUNIT C"/>
    <property type="match status" value="1"/>
</dbReference>
<dbReference type="Pfam" id="PF05138">
    <property type="entry name" value="PaaA_PaaC"/>
    <property type="match status" value="1"/>
</dbReference>
<evidence type="ECO:0000313" key="3">
    <source>
        <dbReference type="Proteomes" id="UP000063991"/>
    </source>
</evidence>
<reference evidence="1 3" key="1">
    <citation type="submission" date="2015-12" db="EMBL/GenBank/DDBJ databases">
        <authorList>
            <person name="Shamseldin A."/>
            <person name="Moawad H."/>
            <person name="Abd El-Rahim W.M."/>
            <person name="Sadowsky M.J."/>
        </authorList>
    </citation>
    <scope>NUCLEOTIDE SEQUENCE [LARGE SCALE GENOMIC DNA]</scope>
    <source>
        <strain evidence="1 3">D7</strain>
    </source>
</reference>
<dbReference type="RefSeq" id="WP_015068650.1">
    <property type="nucleotide sequence ID" value="NZ_CP014323.1"/>
</dbReference>
<dbReference type="InterPro" id="IPR007814">
    <property type="entry name" value="PaaA_PaaC"/>
</dbReference>
<proteinExistence type="predicted"/>
<dbReference type="InterPro" id="IPR012347">
    <property type="entry name" value="Ferritin-like"/>
</dbReference>
<gene>
    <name evidence="1" type="ORF">AVL55_01210</name>
    <name evidence="2" type="ORF">BFV95_4682</name>
</gene>
<keyword evidence="4" id="KW-1185">Reference proteome</keyword>
<dbReference type="SUPFAM" id="SSF47240">
    <property type="entry name" value="Ferritin-like"/>
    <property type="match status" value="1"/>
</dbReference>
<evidence type="ECO:0000313" key="1">
    <source>
        <dbReference type="EMBL" id="AMJ96915.1"/>
    </source>
</evidence>
<accession>A0A126PVE3</accession>
<evidence type="ECO:0000313" key="2">
    <source>
        <dbReference type="EMBL" id="OES24656.1"/>
    </source>
</evidence>
<protein>
    <submittedName>
        <fullName evidence="2">Phenylacetic acid catabolic family protein</fullName>
    </submittedName>
    <submittedName>
        <fullName evidence="1">Phenylacetic acid degradation protein</fullName>
    </submittedName>
</protein>
<dbReference type="EMBL" id="CP014323">
    <property type="protein sequence ID" value="AMJ96915.1"/>
    <property type="molecule type" value="Genomic_DNA"/>
</dbReference>
<dbReference type="InterPro" id="IPR009078">
    <property type="entry name" value="Ferritin-like_SF"/>
</dbReference>
<dbReference type="PATRIC" id="fig|28108.61.peg.4359"/>
<evidence type="ECO:0000313" key="4">
    <source>
        <dbReference type="Proteomes" id="UP000095392"/>
    </source>
</evidence>
<dbReference type="PANTHER" id="PTHR30458">
    <property type="entry name" value="PHENYLACETIC ACID DEGRADATION PROTEIN PAA"/>
    <property type="match status" value="1"/>
</dbReference>
<name>A0A126PVE3_ALTMA</name>
<dbReference type="Gene3D" id="1.20.1260.10">
    <property type="match status" value="1"/>
</dbReference>
<dbReference type="AlphaFoldDB" id="A0A126PVE3"/>
<dbReference type="GO" id="GO:0010124">
    <property type="term" value="P:phenylacetate catabolic process"/>
    <property type="evidence" value="ECO:0007669"/>
    <property type="project" value="InterPro"/>
</dbReference>
<dbReference type="OrthoDB" id="3207319at2"/>
<dbReference type="EMBL" id="MIPY01000060">
    <property type="protein sequence ID" value="OES24656.1"/>
    <property type="molecule type" value="Genomic_DNA"/>
</dbReference>
<organism evidence="1 3">
    <name type="scientific">Alteromonas macleodii</name>
    <name type="common">Pseudoalteromonas macleodii</name>
    <dbReference type="NCBI Taxonomy" id="28108"/>
    <lineage>
        <taxon>Bacteria</taxon>
        <taxon>Pseudomonadati</taxon>
        <taxon>Pseudomonadota</taxon>
        <taxon>Gammaproteobacteria</taxon>
        <taxon>Alteromonadales</taxon>
        <taxon>Alteromonadaceae</taxon>
        <taxon>Alteromonas/Salinimonas group</taxon>
        <taxon>Alteromonas</taxon>
    </lineage>
</organism>
<dbReference type="GO" id="GO:0005829">
    <property type="term" value="C:cytosol"/>
    <property type="evidence" value="ECO:0007669"/>
    <property type="project" value="TreeGrafter"/>
</dbReference>
<dbReference type="CDD" id="cd00657">
    <property type="entry name" value="Ferritin_like"/>
    <property type="match status" value="1"/>
</dbReference>
<dbReference type="InterPro" id="IPR052703">
    <property type="entry name" value="Aromatic_CoA_ox/epox"/>
</dbReference>
<sequence length="250" mass="28588">MLQESIAVKDVSPFHISTPSELLETPKEYQDLVKRQLTAHAEGELSGADDYVKLFYFLTNDPYEKAVCCELAKDELDHYQRAADILLDIGIDTSFMLSQNLNDRAFYATEAVKSCRNWAERALISTLVEDAVIDVLEEMAQSSYRPIADMCPHVLKDEKLHVGHGFRITRSMCKTKNGFKQIQEALIRMWPVTLDTFGRSDSPRSELYVKYGLRQKSYSVARNEFAEKARRKLEALGLHVPDDTANRKFL</sequence>
<dbReference type="Proteomes" id="UP000063991">
    <property type="component" value="Chromosome"/>
</dbReference>